<evidence type="ECO:0000313" key="2">
    <source>
        <dbReference type="EMBL" id="KKN72055.1"/>
    </source>
</evidence>
<protein>
    <submittedName>
        <fullName evidence="2">Uncharacterized protein</fullName>
    </submittedName>
</protein>
<keyword evidence="1" id="KW-0472">Membrane</keyword>
<dbReference type="AlphaFoldDB" id="A0A0F9SSR9"/>
<dbReference type="EMBL" id="LAZR01000370">
    <property type="protein sequence ID" value="KKN72055.1"/>
    <property type="molecule type" value="Genomic_DNA"/>
</dbReference>
<accession>A0A0F9SSR9</accession>
<comment type="caution">
    <text evidence="2">The sequence shown here is derived from an EMBL/GenBank/DDBJ whole genome shotgun (WGS) entry which is preliminary data.</text>
</comment>
<keyword evidence="1" id="KW-0812">Transmembrane</keyword>
<sequence length="73" mass="7708">MTKKQAKKKLDLPQAIVFAAVVLSIAVVLGLVLTWGPEDSRTEVTRWVALAITSGGALIALARGKMFGDGEAK</sequence>
<reference evidence="2" key="1">
    <citation type="journal article" date="2015" name="Nature">
        <title>Complex archaea that bridge the gap between prokaryotes and eukaryotes.</title>
        <authorList>
            <person name="Spang A."/>
            <person name="Saw J.H."/>
            <person name="Jorgensen S.L."/>
            <person name="Zaremba-Niedzwiedzka K."/>
            <person name="Martijn J."/>
            <person name="Lind A.E."/>
            <person name="van Eijk R."/>
            <person name="Schleper C."/>
            <person name="Guy L."/>
            <person name="Ettema T.J."/>
        </authorList>
    </citation>
    <scope>NUCLEOTIDE SEQUENCE</scope>
</reference>
<organism evidence="2">
    <name type="scientific">marine sediment metagenome</name>
    <dbReference type="NCBI Taxonomy" id="412755"/>
    <lineage>
        <taxon>unclassified sequences</taxon>
        <taxon>metagenomes</taxon>
        <taxon>ecological metagenomes</taxon>
    </lineage>
</organism>
<feature type="transmembrane region" description="Helical" evidence="1">
    <location>
        <begin position="12"/>
        <end position="35"/>
    </location>
</feature>
<name>A0A0F9SSR9_9ZZZZ</name>
<gene>
    <name evidence="2" type="ORF">LCGC14_0414500</name>
</gene>
<feature type="transmembrane region" description="Helical" evidence="1">
    <location>
        <begin position="47"/>
        <end position="64"/>
    </location>
</feature>
<keyword evidence="1" id="KW-1133">Transmembrane helix</keyword>
<evidence type="ECO:0000256" key="1">
    <source>
        <dbReference type="SAM" id="Phobius"/>
    </source>
</evidence>
<proteinExistence type="predicted"/>